<dbReference type="AlphaFoldDB" id="A0A9X7BU77"/>
<evidence type="ECO:0000313" key="2">
    <source>
        <dbReference type="Proteomes" id="UP000222944"/>
    </source>
</evidence>
<evidence type="ECO:0000313" key="1">
    <source>
        <dbReference type="EMBL" id="PGH78273.1"/>
    </source>
</evidence>
<protein>
    <submittedName>
        <fullName evidence="1">Fur-regulated basic protein FbpA</fullName>
    </submittedName>
</protein>
<gene>
    <name evidence="1" type="ORF">CN899_28990</name>
</gene>
<proteinExistence type="predicted"/>
<organism evidence="1 2">
    <name type="scientific">Bacillus thuringiensis</name>
    <dbReference type="NCBI Taxonomy" id="1428"/>
    <lineage>
        <taxon>Bacteria</taxon>
        <taxon>Bacillati</taxon>
        <taxon>Bacillota</taxon>
        <taxon>Bacilli</taxon>
        <taxon>Bacillales</taxon>
        <taxon>Bacillaceae</taxon>
        <taxon>Bacillus</taxon>
        <taxon>Bacillus cereus group</taxon>
    </lineage>
</organism>
<reference evidence="1 2" key="1">
    <citation type="submission" date="2017-09" db="EMBL/GenBank/DDBJ databases">
        <title>Large-scale bioinformatics analysis of Bacillus genomes uncovers conserved roles of natural products in bacterial physiology.</title>
        <authorList>
            <consortium name="Agbiome Team Llc"/>
            <person name="Bleich R.M."/>
            <person name="Grubbs K.J."/>
            <person name="Santa Maria K.C."/>
            <person name="Allen S.E."/>
            <person name="Farag S."/>
            <person name="Shank E.A."/>
            <person name="Bowers A."/>
        </authorList>
    </citation>
    <scope>NUCLEOTIDE SEQUENCE [LARGE SCALE GENOMIC DNA]</scope>
    <source>
        <strain evidence="1 2">AFS058004</strain>
    </source>
</reference>
<comment type="caution">
    <text evidence="1">The sequence shown here is derived from an EMBL/GenBank/DDBJ whole genome shotgun (WGS) entry which is preliminary data.</text>
</comment>
<dbReference type="EMBL" id="NUFN01000052">
    <property type="protein sequence ID" value="PGH78273.1"/>
    <property type="molecule type" value="Genomic_DNA"/>
</dbReference>
<dbReference type="Proteomes" id="UP000222944">
    <property type="component" value="Unassembled WGS sequence"/>
</dbReference>
<name>A0A9X7BU77_BACTU</name>
<accession>A0A9X7BU77</accession>
<sequence>MDRKQIYIDDLIYKSIYKEERTGRQLYEMDEKELFKLIIGAKHNEFTSENSANERCGIT</sequence>